<organism evidence="2 3">
    <name type="scientific">Devosia litorisediminis</name>
    <dbReference type="NCBI Taxonomy" id="2829817"/>
    <lineage>
        <taxon>Bacteria</taxon>
        <taxon>Pseudomonadati</taxon>
        <taxon>Pseudomonadota</taxon>
        <taxon>Alphaproteobacteria</taxon>
        <taxon>Hyphomicrobiales</taxon>
        <taxon>Devosiaceae</taxon>
        <taxon>Devosia</taxon>
    </lineage>
</organism>
<evidence type="ECO:0000259" key="1">
    <source>
        <dbReference type="Pfam" id="PF21834"/>
    </source>
</evidence>
<proteinExistence type="predicted"/>
<evidence type="ECO:0000313" key="3">
    <source>
        <dbReference type="Proteomes" id="UP000678281"/>
    </source>
</evidence>
<comment type="caution">
    <text evidence="2">The sequence shown here is derived from an EMBL/GenBank/DDBJ whole genome shotgun (WGS) entry which is preliminary data.</text>
</comment>
<dbReference type="RefSeq" id="WP_212658539.1">
    <property type="nucleotide sequence ID" value="NZ_JAGXTP010000001.1"/>
</dbReference>
<accession>A0A942IE66</accession>
<reference evidence="2" key="1">
    <citation type="submission" date="2021-04" db="EMBL/GenBank/DDBJ databases">
        <title>Devosia litorisediminis sp. nov., isolated from a sand dune.</title>
        <authorList>
            <person name="Park S."/>
            <person name="Yoon J.-H."/>
        </authorList>
    </citation>
    <scope>NUCLEOTIDE SEQUENCE</scope>
    <source>
        <strain evidence="2">BSSL-BM10</strain>
    </source>
</reference>
<gene>
    <name evidence="2" type="ORF">KD146_10080</name>
</gene>
<protein>
    <recommendedName>
        <fullName evidence="1">DUF6894 domain-containing protein</fullName>
    </recommendedName>
</protein>
<dbReference type="Proteomes" id="UP000678281">
    <property type="component" value="Unassembled WGS sequence"/>
</dbReference>
<dbReference type="EMBL" id="JAGXTP010000001">
    <property type="protein sequence ID" value="MBS3849040.1"/>
    <property type="molecule type" value="Genomic_DNA"/>
</dbReference>
<evidence type="ECO:0000313" key="2">
    <source>
        <dbReference type="EMBL" id="MBS3849040.1"/>
    </source>
</evidence>
<dbReference type="Pfam" id="PF21834">
    <property type="entry name" value="DUF6894"/>
    <property type="match status" value="1"/>
</dbReference>
<keyword evidence="3" id="KW-1185">Reference proteome</keyword>
<dbReference type="InterPro" id="IPR054189">
    <property type="entry name" value="DUF6894"/>
</dbReference>
<feature type="domain" description="DUF6894" evidence="1">
    <location>
        <begin position="3"/>
        <end position="69"/>
    </location>
</feature>
<dbReference type="AlphaFoldDB" id="A0A942IE66"/>
<sequence length="97" mass="10600">MPRYYFHYRTDDELIRDDDGSELPDLEAAEHNAAALAKAIVEQAASTGGDTRLPRSIEITDAEGEELLYLVFWAGPKLGSDDDPDEDAPAPPSSTVH</sequence>
<name>A0A942IE66_9HYPH</name>